<proteinExistence type="predicted"/>
<dbReference type="InterPro" id="IPR029071">
    <property type="entry name" value="Ubiquitin-like_domsf"/>
</dbReference>
<organism evidence="1 2">
    <name type="scientific">Solanum commersonii</name>
    <name type="common">Commerson's wild potato</name>
    <name type="synonym">Commerson's nightshade</name>
    <dbReference type="NCBI Taxonomy" id="4109"/>
    <lineage>
        <taxon>Eukaryota</taxon>
        <taxon>Viridiplantae</taxon>
        <taxon>Streptophyta</taxon>
        <taxon>Embryophyta</taxon>
        <taxon>Tracheophyta</taxon>
        <taxon>Spermatophyta</taxon>
        <taxon>Magnoliopsida</taxon>
        <taxon>eudicotyledons</taxon>
        <taxon>Gunneridae</taxon>
        <taxon>Pentapetalae</taxon>
        <taxon>asterids</taxon>
        <taxon>lamiids</taxon>
        <taxon>Solanales</taxon>
        <taxon>Solanaceae</taxon>
        <taxon>Solanoideae</taxon>
        <taxon>Solaneae</taxon>
        <taxon>Solanum</taxon>
    </lineage>
</organism>
<protein>
    <recommendedName>
        <fullName evidence="3">Ubiquitin-like domain-containing protein</fullName>
    </recommendedName>
</protein>
<name>A0A9J5X4G1_SOLCO</name>
<evidence type="ECO:0008006" key="3">
    <source>
        <dbReference type="Google" id="ProtNLM"/>
    </source>
</evidence>
<sequence>MVMTVVIEKGKEKSNYLFPKYEDCIILMVNPNDTIGAIKAYISEKRGIALKKQRNLSQDGEDLSNVLET</sequence>
<reference evidence="1 2" key="1">
    <citation type="submission" date="2020-09" db="EMBL/GenBank/DDBJ databases">
        <title>De no assembly of potato wild relative species, Solanum commersonii.</title>
        <authorList>
            <person name="Cho K."/>
        </authorList>
    </citation>
    <scope>NUCLEOTIDE SEQUENCE [LARGE SCALE GENOMIC DNA]</scope>
    <source>
        <strain evidence="1">LZ3.2</strain>
        <tissue evidence="1">Leaf</tissue>
    </source>
</reference>
<gene>
    <name evidence="1" type="ORF">H5410_053437</name>
</gene>
<comment type="caution">
    <text evidence="1">The sequence shown here is derived from an EMBL/GenBank/DDBJ whole genome shotgun (WGS) entry which is preliminary data.</text>
</comment>
<evidence type="ECO:0000313" key="1">
    <source>
        <dbReference type="EMBL" id="KAG5582810.1"/>
    </source>
</evidence>
<keyword evidence="2" id="KW-1185">Reference proteome</keyword>
<dbReference type="Proteomes" id="UP000824120">
    <property type="component" value="Chromosome 10"/>
</dbReference>
<dbReference type="AlphaFoldDB" id="A0A9J5X4G1"/>
<dbReference type="OrthoDB" id="1327330at2759"/>
<dbReference type="EMBL" id="JACXVP010000010">
    <property type="protein sequence ID" value="KAG5582810.1"/>
    <property type="molecule type" value="Genomic_DNA"/>
</dbReference>
<dbReference type="Gene3D" id="3.10.20.90">
    <property type="entry name" value="Phosphatidylinositol 3-kinase Catalytic Subunit, Chain A, domain 1"/>
    <property type="match status" value="1"/>
</dbReference>
<evidence type="ECO:0000313" key="2">
    <source>
        <dbReference type="Proteomes" id="UP000824120"/>
    </source>
</evidence>
<dbReference type="SUPFAM" id="SSF54236">
    <property type="entry name" value="Ubiquitin-like"/>
    <property type="match status" value="1"/>
</dbReference>
<accession>A0A9J5X4G1</accession>